<feature type="signal peptide" evidence="2">
    <location>
        <begin position="1"/>
        <end position="30"/>
    </location>
</feature>
<dbReference type="InterPro" id="IPR000254">
    <property type="entry name" value="CBD"/>
</dbReference>
<protein>
    <recommendedName>
        <fullName evidence="3">CBM1 domain-containing protein</fullName>
    </recommendedName>
</protein>
<accession>A0ABP0QBE0</accession>
<keyword evidence="6" id="KW-1185">Reference proteome</keyword>
<proteinExistence type="predicted"/>
<evidence type="ECO:0000313" key="6">
    <source>
        <dbReference type="Proteomes" id="UP001642484"/>
    </source>
</evidence>
<gene>
    <name evidence="4" type="ORF">CCMP2556_LOCUS26912</name>
    <name evidence="5" type="ORF">CCMP2556_LOCUS41543</name>
</gene>
<dbReference type="EMBL" id="CAXAMN010019002">
    <property type="protein sequence ID" value="CAK9053575.1"/>
    <property type="molecule type" value="Genomic_DNA"/>
</dbReference>
<sequence length="595" mass="66553">MTLPALRLPHSMLRRLLYLALPALIAGSAGTEDACTDDACEDGSVRLIQRQAAKLSAEMNISRAELEGDRSRQRWQGNRETGSTCLIYHCKKDLGPTECHHYRCICQHGYQYSELTKRCESETSSPVQRDTGGSCWFWPCSRWRGPTQCLHHKCWCMEGFKAVRGYCEKDDTPQPETSTTQPGDGLEVASGAPPAMQTSCAWGEEQCGGPGWSGATCCEAGYYCDGSICAKVTEKLEVKKYGFSDALRKKSEGQLFTFYVYRAQGKTTYPPENVNVADLGGVMWYLHNEIVGRSDWGYKRKFDITRILRYKVQTRATQPLLDRGMNFGVRFAFDSGQCTGPFSCDEAWQNYGYFVGCNKLQTGFPFPDFKVAYDGVWYSLPGKCPQMKFFEKTNKSSLSRGLDCIEDQPGGFCDEPSGTADCTYNFEDAGEISLDELEGIQGDYDHWIKSGNREYDRITDHGTGMSFWDKLDDPERSKQRVQAAKDLFEKHYPGSYAGIDEPPCDFDFFAFYKMAPGGFKDNGPQQAKKIKEPPCGTAQPGDKCYEEISWAKSDGIYANPEWYPGLTPQSSIEDFQKVMHGSGGTACPMPCGLLS</sequence>
<keyword evidence="1 2" id="KW-0732">Signal</keyword>
<dbReference type="Proteomes" id="UP001642484">
    <property type="component" value="Unassembled WGS sequence"/>
</dbReference>
<name>A0ABP0QBE0_9DINO</name>
<dbReference type="Pfam" id="PF00734">
    <property type="entry name" value="CBM_1"/>
    <property type="match status" value="1"/>
</dbReference>
<reference evidence="5 6" key="1">
    <citation type="submission" date="2024-02" db="EMBL/GenBank/DDBJ databases">
        <authorList>
            <person name="Chen Y."/>
            <person name="Shah S."/>
            <person name="Dougan E. K."/>
            <person name="Thang M."/>
            <person name="Chan C."/>
        </authorList>
    </citation>
    <scope>NUCLEOTIDE SEQUENCE [LARGE SCALE GENOMIC DNA]</scope>
</reference>
<evidence type="ECO:0000313" key="4">
    <source>
        <dbReference type="EMBL" id="CAK9053575.1"/>
    </source>
</evidence>
<organism evidence="5 6">
    <name type="scientific">Durusdinium trenchii</name>
    <dbReference type="NCBI Taxonomy" id="1381693"/>
    <lineage>
        <taxon>Eukaryota</taxon>
        <taxon>Sar</taxon>
        <taxon>Alveolata</taxon>
        <taxon>Dinophyceae</taxon>
        <taxon>Suessiales</taxon>
        <taxon>Symbiodiniaceae</taxon>
        <taxon>Durusdinium</taxon>
    </lineage>
</organism>
<feature type="chain" id="PRO_5045029478" description="CBM1 domain-containing protein" evidence="2">
    <location>
        <begin position="31"/>
        <end position="595"/>
    </location>
</feature>
<dbReference type="EMBL" id="CAXAMN010024317">
    <property type="protein sequence ID" value="CAK9085574.1"/>
    <property type="molecule type" value="Genomic_DNA"/>
</dbReference>
<feature type="domain" description="CBM1" evidence="3">
    <location>
        <begin position="205"/>
        <end position="224"/>
    </location>
</feature>
<evidence type="ECO:0000259" key="3">
    <source>
        <dbReference type="Pfam" id="PF00734"/>
    </source>
</evidence>
<evidence type="ECO:0000256" key="2">
    <source>
        <dbReference type="SAM" id="SignalP"/>
    </source>
</evidence>
<comment type="caution">
    <text evidence="5">The sequence shown here is derived from an EMBL/GenBank/DDBJ whole genome shotgun (WGS) entry which is preliminary data.</text>
</comment>
<evidence type="ECO:0000256" key="1">
    <source>
        <dbReference type="ARBA" id="ARBA00022729"/>
    </source>
</evidence>
<evidence type="ECO:0000313" key="5">
    <source>
        <dbReference type="EMBL" id="CAK9085574.1"/>
    </source>
</evidence>